<evidence type="ECO:0000313" key="1">
    <source>
        <dbReference type="EMBL" id="KAE8336063.1"/>
    </source>
</evidence>
<accession>A0A5N6XTN5</accession>
<proteinExistence type="predicted"/>
<gene>
    <name evidence="1" type="ORF">BDV24DRAFT_168622</name>
</gene>
<dbReference type="OrthoDB" id="4358442at2759"/>
<organism evidence="1">
    <name type="scientific">Aspergillus arachidicola</name>
    <dbReference type="NCBI Taxonomy" id="656916"/>
    <lineage>
        <taxon>Eukaryota</taxon>
        <taxon>Fungi</taxon>
        <taxon>Dikarya</taxon>
        <taxon>Ascomycota</taxon>
        <taxon>Pezizomycotina</taxon>
        <taxon>Eurotiomycetes</taxon>
        <taxon>Eurotiomycetidae</taxon>
        <taxon>Eurotiales</taxon>
        <taxon>Aspergillaceae</taxon>
        <taxon>Aspergillus</taxon>
        <taxon>Aspergillus subgen. Circumdati</taxon>
    </lineage>
</organism>
<name>A0A5N6XTN5_9EURO</name>
<dbReference type="AlphaFoldDB" id="A0A5N6XTN5"/>
<reference evidence="1" key="1">
    <citation type="submission" date="2019-04" db="EMBL/GenBank/DDBJ databases">
        <title>Friends and foes A comparative genomics study of 23 Aspergillus species from section Flavi.</title>
        <authorList>
            <consortium name="DOE Joint Genome Institute"/>
            <person name="Kjaerbolling I."/>
            <person name="Vesth T."/>
            <person name="Frisvad J.C."/>
            <person name="Nybo J.L."/>
            <person name="Theobald S."/>
            <person name="Kildgaard S."/>
            <person name="Isbrandt T."/>
            <person name="Kuo A."/>
            <person name="Sato A."/>
            <person name="Lyhne E.K."/>
            <person name="Kogle M.E."/>
            <person name="Wiebenga A."/>
            <person name="Kun R.S."/>
            <person name="Lubbers R.J."/>
            <person name="Makela M.R."/>
            <person name="Barry K."/>
            <person name="Chovatia M."/>
            <person name="Clum A."/>
            <person name="Daum C."/>
            <person name="Haridas S."/>
            <person name="He G."/>
            <person name="LaButti K."/>
            <person name="Lipzen A."/>
            <person name="Mondo S."/>
            <person name="Riley R."/>
            <person name="Salamov A."/>
            <person name="Simmons B.A."/>
            <person name="Magnuson J.K."/>
            <person name="Henrissat B."/>
            <person name="Mortensen U.H."/>
            <person name="Larsen T.O."/>
            <person name="Devries R.P."/>
            <person name="Grigoriev I.V."/>
            <person name="Machida M."/>
            <person name="Baker S.E."/>
            <person name="Andersen M.R."/>
        </authorList>
    </citation>
    <scope>NUCLEOTIDE SEQUENCE</scope>
    <source>
        <strain evidence="1">CBS 117612</strain>
    </source>
</reference>
<sequence length="256" mass="29347">MPFYSLAIYRGSDGNHYGDAALNVLTTPDQETADRYYRFLQTYPDVYENTYKFSNFQRLSAQMWTFQSSGQDDLREFTRRMCHHDFTISDERFRSIVGSVVLQQYQSNVWFNIYGAPIIPDVDLVAPVNQEEFFIRRKRHPGQYWFLEGQYVRTSESQRTKFRIELVDKNVKTSGIPLLIGSDEVRIIALDASSSTTIKSGTYGSGLLGTQGDNSTFKFGAFHQGFNLAVNSTGTADFVTYANSDRWIGEEWELVS</sequence>
<protein>
    <submittedName>
        <fullName evidence="1">Uncharacterized protein</fullName>
    </submittedName>
</protein>
<dbReference type="EMBL" id="ML737202">
    <property type="protein sequence ID" value="KAE8336063.1"/>
    <property type="molecule type" value="Genomic_DNA"/>
</dbReference>
<dbReference type="Proteomes" id="UP000325558">
    <property type="component" value="Unassembled WGS sequence"/>
</dbReference>